<gene>
    <name evidence="1" type="ORF">Q8G36_17705</name>
</gene>
<dbReference type="Proteomes" id="UP001178275">
    <property type="component" value="Unassembled WGS sequence"/>
</dbReference>
<reference evidence="1" key="1">
    <citation type="submission" date="2023-07" db="EMBL/GenBank/DDBJ databases">
        <title>Murine gut Bacillus species.</title>
        <authorList>
            <person name="Gutman E."/>
            <person name="Hashuel R."/>
            <person name="Litvak Y."/>
        </authorList>
    </citation>
    <scope>NUCLEOTIDE SEQUENCE</scope>
    <source>
        <strain evidence="1">RU293</strain>
    </source>
</reference>
<protein>
    <submittedName>
        <fullName evidence="1">Uncharacterized protein</fullName>
    </submittedName>
</protein>
<evidence type="ECO:0000313" key="2">
    <source>
        <dbReference type="Proteomes" id="UP001178275"/>
    </source>
</evidence>
<name>A0AA90P384_9BACI</name>
<proteinExistence type="predicted"/>
<evidence type="ECO:0000313" key="1">
    <source>
        <dbReference type="EMBL" id="MDP1452844.1"/>
    </source>
</evidence>
<sequence length="123" mass="13996">MIFINRKTTKKIIIVCGLLLLLIGLSSNTSFGKKSIAVASIILTDNEIKKFEERNDEILYLSTANNTQPLFSLLKKKGWSFKEQMGSGYIFNKDDSLITVESESFTKEYTVWHLPINISTRSK</sequence>
<dbReference type="AlphaFoldDB" id="A0AA90P384"/>
<comment type="caution">
    <text evidence="1">The sequence shown here is derived from an EMBL/GenBank/DDBJ whole genome shotgun (WGS) entry which is preliminary data.</text>
</comment>
<organism evidence="1 2">
    <name type="scientific">Peribacillus frigoritolerans</name>
    <dbReference type="NCBI Taxonomy" id="450367"/>
    <lineage>
        <taxon>Bacteria</taxon>
        <taxon>Bacillati</taxon>
        <taxon>Bacillota</taxon>
        <taxon>Bacilli</taxon>
        <taxon>Bacillales</taxon>
        <taxon>Bacillaceae</taxon>
        <taxon>Peribacillus</taxon>
    </lineage>
</organism>
<dbReference type="EMBL" id="JAUUTW010000019">
    <property type="protein sequence ID" value="MDP1452844.1"/>
    <property type="molecule type" value="Genomic_DNA"/>
</dbReference>
<accession>A0AA90P384</accession>
<dbReference type="RefSeq" id="WP_275731176.1">
    <property type="nucleotide sequence ID" value="NZ_JARHXA010000062.1"/>
</dbReference>